<dbReference type="InterPro" id="IPR050300">
    <property type="entry name" value="GDXG_lipolytic_enzyme"/>
</dbReference>
<dbReference type="PROSITE" id="PS51257">
    <property type="entry name" value="PROKAR_LIPOPROTEIN"/>
    <property type="match status" value="1"/>
</dbReference>
<keyword evidence="6" id="KW-1185">Reference proteome</keyword>
<feature type="signal peptide" evidence="3">
    <location>
        <begin position="1"/>
        <end position="24"/>
    </location>
</feature>
<keyword evidence="1 5" id="KW-0378">Hydrolase</keyword>
<dbReference type="Proteomes" id="UP001524642">
    <property type="component" value="Unassembled WGS sequence"/>
</dbReference>
<evidence type="ECO:0000313" key="6">
    <source>
        <dbReference type="Proteomes" id="UP001524642"/>
    </source>
</evidence>
<name>A0ABT1WX95_9PROT</name>
<dbReference type="Gene3D" id="3.40.50.1820">
    <property type="entry name" value="alpha/beta hydrolase"/>
    <property type="match status" value="1"/>
</dbReference>
<evidence type="ECO:0000259" key="4">
    <source>
        <dbReference type="Pfam" id="PF07859"/>
    </source>
</evidence>
<feature type="region of interest" description="Disordered" evidence="2">
    <location>
        <begin position="357"/>
        <end position="379"/>
    </location>
</feature>
<gene>
    <name evidence="5" type="ORF">NRP21_00115</name>
</gene>
<keyword evidence="3" id="KW-0732">Signal</keyword>
<protein>
    <submittedName>
        <fullName evidence="5">Alpha/beta hydrolase</fullName>
    </submittedName>
</protein>
<dbReference type="InterPro" id="IPR013094">
    <property type="entry name" value="AB_hydrolase_3"/>
</dbReference>
<evidence type="ECO:0000256" key="2">
    <source>
        <dbReference type="SAM" id="MobiDB-lite"/>
    </source>
</evidence>
<reference evidence="5 6" key="1">
    <citation type="submission" date="2022-06" db="EMBL/GenBank/DDBJ databases">
        <title>Roseomonas CN29.</title>
        <authorList>
            <person name="Cheng Y."/>
            <person name="He X."/>
        </authorList>
    </citation>
    <scope>NUCLEOTIDE SEQUENCE [LARGE SCALE GENOMIC DNA]</scope>
    <source>
        <strain evidence="5 6">CN29</strain>
    </source>
</reference>
<dbReference type="PANTHER" id="PTHR48081">
    <property type="entry name" value="AB HYDROLASE SUPERFAMILY PROTEIN C4A8.06C"/>
    <property type="match status" value="1"/>
</dbReference>
<dbReference type="EMBL" id="JANJOU010000001">
    <property type="protein sequence ID" value="MCR0980450.1"/>
    <property type="molecule type" value="Genomic_DNA"/>
</dbReference>
<dbReference type="PANTHER" id="PTHR48081:SF8">
    <property type="entry name" value="ALPHA_BETA HYDROLASE FOLD-3 DOMAIN-CONTAINING PROTEIN-RELATED"/>
    <property type="match status" value="1"/>
</dbReference>
<dbReference type="SUPFAM" id="SSF53474">
    <property type="entry name" value="alpha/beta-Hydrolases"/>
    <property type="match status" value="1"/>
</dbReference>
<accession>A0ABT1WX95</accession>
<organism evidence="5 6">
    <name type="scientific">Roseomonas populi</name>
    <dbReference type="NCBI Taxonomy" id="3121582"/>
    <lineage>
        <taxon>Bacteria</taxon>
        <taxon>Pseudomonadati</taxon>
        <taxon>Pseudomonadota</taxon>
        <taxon>Alphaproteobacteria</taxon>
        <taxon>Acetobacterales</taxon>
        <taxon>Roseomonadaceae</taxon>
        <taxon>Roseomonas</taxon>
    </lineage>
</organism>
<evidence type="ECO:0000256" key="1">
    <source>
        <dbReference type="ARBA" id="ARBA00022801"/>
    </source>
</evidence>
<dbReference type="Pfam" id="PF07859">
    <property type="entry name" value="Abhydrolase_3"/>
    <property type="match status" value="1"/>
</dbReference>
<feature type="domain" description="Alpha/beta hydrolase fold-3" evidence="4">
    <location>
        <begin position="126"/>
        <end position="332"/>
    </location>
</feature>
<proteinExistence type="predicted"/>
<evidence type="ECO:0000256" key="3">
    <source>
        <dbReference type="SAM" id="SignalP"/>
    </source>
</evidence>
<comment type="caution">
    <text evidence="5">The sequence shown here is derived from an EMBL/GenBank/DDBJ whole genome shotgun (WGS) entry which is preliminary data.</text>
</comment>
<sequence>MNNLSRRGALMLPLGLAAFTSACVQPPAGTLMPADPSGRADPEMRALLETFARLNPRPIETLSAVEARRQPSMADAVRARALELANTNPMRVIGSQEDMTLNTVPNPLIARLYRPVVNYAGPVPLIVYFHGGGWVIANIDTYDESARALCVESGAMVLSINYRQGPEVRFPGAHDDANVAYAWAVRNAASINADPNEIAIAGESAGGNLAINAAIYAREAGLPAPKAVAAIYPVGGVDLNTPSYQQFANAKPLNKPMIQWFVQNYTRGPQDLQDPRLDLIGKADLSRLPPVILVNAEIDPLADDGARLEQKFRSSGTPVIRRAYAGVTHEFFGADPVLTKAKEAQSFVGAEMRRAFDAPPMPAAPPRGRRPVRRPAPAM</sequence>
<dbReference type="GO" id="GO:0016787">
    <property type="term" value="F:hydrolase activity"/>
    <property type="evidence" value="ECO:0007669"/>
    <property type="project" value="UniProtKB-KW"/>
</dbReference>
<dbReference type="RefSeq" id="WP_257714139.1">
    <property type="nucleotide sequence ID" value="NZ_JANJOU010000001.1"/>
</dbReference>
<evidence type="ECO:0000313" key="5">
    <source>
        <dbReference type="EMBL" id="MCR0980450.1"/>
    </source>
</evidence>
<dbReference type="InterPro" id="IPR029058">
    <property type="entry name" value="AB_hydrolase_fold"/>
</dbReference>
<feature type="chain" id="PRO_5045091848" evidence="3">
    <location>
        <begin position="25"/>
        <end position="379"/>
    </location>
</feature>